<gene>
    <name evidence="1" type="ORF">Q0031_19845</name>
</gene>
<accession>A0AAP5C8A4</accession>
<evidence type="ECO:0000313" key="2">
    <source>
        <dbReference type="Proteomes" id="UP001240529"/>
    </source>
</evidence>
<dbReference type="EMBL" id="JAVIAC010000012">
    <property type="protein sequence ID" value="MDQ7954046.1"/>
    <property type="molecule type" value="Genomic_DNA"/>
</dbReference>
<dbReference type="AlphaFoldDB" id="A0AAP5C8A4"/>
<organism evidence="1 2">
    <name type="scientific">Stenotrophomonas geniculata</name>
    <dbReference type="NCBI Taxonomy" id="86188"/>
    <lineage>
        <taxon>Bacteria</taxon>
        <taxon>Pseudomonadati</taxon>
        <taxon>Pseudomonadota</taxon>
        <taxon>Gammaproteobacteria</taxon>
        <taxon>Lysobacterales</taxon>
        <taxon>Lysobacteraceae</taxon>
        <taxon>Stenotrophomonas</taxon>
    </lineage>
</organism>
<comment type="caution">
    <text evidence="1">The sequence shown here is derived from an EMBL/GenBank/DDBJ whole genome shotgun (WGS) entry which is preliminary data.</text>
</comment>
<evidence type="ECO:0000313" key="1">
    <source>
        <dbReference type="EMBL" id="MDQ7954046.1"/>
    </source>
</evidence>
<sequence>MKLPDIDVVIQAIGQDTSSAPLSRLLLDLEIGERDFRHYPLKLAGMRFWTDEENTLQLEFKDVGLLVDIPYHDLDEGPWVLTSVALWGARVSKKNKVRKEKPAYSGPLPCGLSFSMLRQHVRERLAALSAGNAVEMGFDGEVDVWCVSGLELAVDFSGPDDSIRCISLSIPIKRSDHHP</sequence>
<reference evidence="1" key="1">
    <citation type="submission" date="2023-07" db="EMBL/GenBank/DDBJ databases">
        <authorList>
            <person name="Shahid S."/>
            <person name="Akbar M.Y."/>
            <person name="Ajmal W."/>
            <person name="Ansari A."/>
            <person name="Ghazanfar S."/>
        </authorList>
    </citation>
    <scope>NUCLEOTIDE SEQUENCE</scope>
    <source>
        <strain evidence="1">NIGAB</strain>
    </source>
</reference>
<proteinExistence type="predicted"/>
<name>A0AAP5C8A4_9GAMM</name>
<dbReference type="Proteomes" id="UP001240529">
    <property type="component" value="Unassembled WGS sequence"/>
</dbReference>
<dbReference type="RefSeq" id="WP_197597397.1">
    <property type="nucleotide sequence ID" value="NZ_JAUZEA010000012.1"/>
</dbReference>
<protein>
    <submittedName>
        <fullName evidence="1">Uncharacterized protein</fullName>
    </submittedName>
</protein>